<dbReference type="Pfam" id="PF13639">
    <property type="entry name" value="zf-RING_2"/>
    <property type="match status" value="1"/>
</dbReference>
<protein>
    <recommendedName>
        <fullName evidence="2">RING-type E3 ubiquitin transferase</fullName>
        <ecNumber evidence="2">2.3.2.27</ecNumber>
    </recommendedName>
</protein>
<evidence type="ECO:0000256" key="7">
    <source>
        <dbReference type="ARBA" id="ARBA00022833"/>
    </source>
</evidence>
<dbReference type="Gene3D" id="3.30.40.10">
    <property type="entry name" value="Zinc/RING finger domain, C3HC4 (zinc finger)"/>
    <property type="match status" value="1"/>
</dbReference>
<proteinExistence type="predicted"/>
<keyword evidence="5 8" id="KW-0863">Zinc-finger</keyword>
<evidence type="ECO:0000256" key="4">
    <source>
        <dbReference type="ARBA" id="ARBA00022723"/>
    </source>
</evidence>
<feature type="compositionally biased region" description="Basic and acidic residues" evidence="9">
    <location>
        <begin position="1"/>
        <end position="18"/>
    </location>
</feature>
<keyword evidence="6" id="KW-0833">Ubl conjugation pathway</keyword>
<comment type="catalytic activity">
    <reaction evidence="1">
        <text>S-ubiquitinyl-[E2 ubiquitin-conjugating enzyme]-L-cysteine + [acceptor protein]-L-lysine = [E2 ubiquitin-conjugating enzyme]-L-cysteine + N(6)-ubiquitinyl-[acceptor protein]-L-lysine.</text>
        <dbReference type="EC" id="2.3.2.27"/>
    </reaction>
</comment>
<dbReference type="Proteomes" id="UP000594263">
    <property type="component" value="Unplaced"/>
</dbReference>
<evidence type="ECO:0000256" key="6">
    <source>
        <dbReference type="ARBA" id="ARBA00022786"/>
    </source>
</evidence>
<feature type="region of interest" description="Disordered" evidence="9">
    <location>
        <begin position="1"/>
        <end position="32"/>
    </location>
</feature>
<evidence type="ECO:0000313" key="11">
    <source>
        <dbReference type="EnsemblPlants" id="Kaladp0029s0153.1.v1.1"/>
    </source>
</evidence>
<feature type="compositionally biased region" description="Polar residues" evidence="9">
    <location>
        <begin position="193"/>
        <end position="202"/>
    </location>
</feature>
<dbReference type="InterPro" id="IPR013083">
    <property type="entry name" value="Znf_RING/FYVE/PHD"/>
</dbReference>
<dbReference type="GO" id="GO:0008270">
    <property type="term" value="F:zinc ion binding"/>
    <property type="evidence" value="ECO:0007669"/>
    <property type="project" value="UniProtKB-KW"/>
</dbReference>
<feature type="region of interest" description="Disordered" evidence="9">
    <location>
        <begin position="71"/>
        <end position="121"/>
    </location>
</feature>
<evidence type="ECO:0000256" key="2">
    <source>
        <dbReference type="ARBA" id="ARBA00012483"/>
    </source>
</evidence>
<dbReference type="EC" id="2.3.2.27" evidence="2"/>
<dbReference type="InterPro" id="IPR045191">
    <property type="entry name" value="MBR1/2-like"/>
</dbReference>
<dbReference type="InterPro" id="IPR001841">
    <property type="entry name" value="Znf_RING"/>
</dbReference>
<dbReference type="PANTHER" id="PTHR22937:SF136">
    <property type="entry name" value="RING-TYPE E3 UBIQUITIN TRANSFERASE"/>
    <property type="match status" value="1"/>
</dbReference>
<accession>A0A7N0TA18</accession>
<dbReference type="EnsemblPlants" id="Kaladp0029s0153.1.v1.1">
    <property type="protein sequence ID" value="Kaladp0029s0153.1.v1.1"/>
    <property type="gene ID" value="Kaladp0029s0153.v1.1"/>
</dbReference>
<dbReference type="FunFam" id="3.30.40.10:FF:000504">
    <property type="entry name" value="E3 ubiquitin-protein ligase arkadia"/>
    <property type="match status" value="1"/>
</dbReference>
<evidence type="ECO:0000256" key="3">
    <source>
        <dbReference type="ARBA" id="ARBA00022679"/>
    </source>
</evidence>
<evidence type="ECO:0000256" key="5">
    <source>
        <dbReference type="ARBA" id="ARBA00022771"/>
    </source>
</evidence>
<feature type="compositionally biased region" description="Low complexity" evidence="9">
    <location>
        <begin position="78"/>
        <end position="88"/>
    </location>
</feature>
<name>A0A7N0TA18_KALFE</name>
<feature type="domain" description="RING-type" evidence="10">
    <location>
        <begin position="463"/>
        <end position="504"/>
    </location>
</feature>
<evidence type="ECO:0000256" key="1">
    <source>
        <dbReference type="ARBA" id="ARBA00000900"/>
    </source>
</evidence>
<evidence type="ECO:0000256" key="9">
    <source>
        <dbReference type="SAM" id="MobiDB-lite"/>
    </source>
</evidence>
<reference evidence="11" key="1">
    <citation type="submission" date="2021-01" db="UniProtKB">
        <authorList>
            <consortium name="EnsemblPlants"/>
        </authorList>
    </citation>
    <scope>IDENTIFICATION</scope>
</reference>
<evidence type="ECO:0000256" key="8">
    <source>
        <dbReference type="PROSITE-ProRule" id="PRU00175"/>
    </source>
</evidence>
<feature type="compositionally biased region" description="Polar residues" evidence="9">
    <location>
        <begin position="270"/>
        <end position="287"/>
    </location>
</feature>
<dbReference type="PANTHER" id="PTHR22937">
    <property type="entry name" value="E3 UBIQUITIN-PROTEIN LIGASE RNF165"/>
    <property type="match status" value="1"/>
</dbReference>
<dbReference type="SUPFAM" id="SSF57850">
    <property type="entry name" value="RING/U-box"/>
    <property type="match status" value="1"/>
</dbReference>
<evidence type="ECO:0000313" key="12">
    <source>
        <dbReference type="Proteomes" id="UP000594263"/>
    </source>
</evidence>
<keyword evidence="3" id="KW-0808">Transferase</keyword>
<feature type="compositionally biased region" description="Polar residues" evidence="9">
    <location>
        <begin position="19"/>
        <end position="32"/>
    </location>
</feature>
<feature type="compositionally biased region" description="Low complexity" evidence="9">
    <location>
        <begin position="176"/>
        <end position="185"/>
    </location>
</feature>
<dbReference type="SMART" id="SM00184">
    <property type="entry name" value="RING"/>
    <property type="match status" value="1"/>
</dbReference>
<feature type="compositionally biased region" description="Basic and acidic residues" evidence="9">
    <location>
        <begin position="206"/>
        <end position="224"/>
    </location>
</feature>
<keyword evidence="7" id="KW-0862">Zinc</keyword>
<keyword evidence="12" id="KW-1185">Reference proteome</keyword>
<keyword evidence="4" id="KW-0479">Metal-binding</keyword>
<feature type="region of interest" description="Disordered" evidence="9">
    <location>
        <begin position="156"/>
        <end position="302"/>
    </location>
</feature>
<dbReference type="PROSITE" id="PS50089">
    <property type="entry name" value="ZF_RING_2"/>
    <property type="match status" value="1"/>
</dbReference>
<organism evidence="11 12">
    <name type="scientific">Kalanchoe fedtschenkoi</name>
    <name type="common">Lavender scallops</name>
    <name type="synonym">South American air plant</name>
    <dbReference type="NCBI Taxonomy" id="63787"/>
    <lineage>
        <taxon>Eukaryota</taxon>
        <taxon>Viridiplantae</taxon>
        <taxon>Streptophyta</taxon>
        <taxon>Embryophyta</taxon>
        <taxon>Tracheophyta</taxon>
        <taxon>Spermatophyta</taxon>
        <taxon>Magnoliopsida</taxon>
        <taxon>eudicotyledons</taxon>
        <taxon>Gunneridae</taxon>
        <taxon>Pentapetalae</taxon>
        <taxon>Saxifragales</taxon>
        <taxon>Crassulaceae</taxon>
        <taxon>Kalanchoe</taxon>
    </lineage>
</organism>
<evidence type="ECO:0000259" key="10">
    <source>
        <dbReference type="PROSITE" id="PS50089"/>
    </source>
</evidence>
<dbReference type="GO" id="GO:0061630">
    <property type="term" value="F:ubiquitin protein ligase activity"/>
    <property type="evidence" value="ECO:0007669"/>
    <property type="project" value="UniProtKB-EC"/>
</dbReference>
<sequence length="510" mass="55788">MDENSNRRAVKGHPDSRRVFTSVSKKAPRTITQATQLGSQLGCGNRPNIAKSKIICSENLNTSSYRYAESGKRVVGGSSLSSSSSSSSTRRLWEARRKVPPNVEKVLPESASGSGSGDGSIVHESEVTKDIFLSESEHPDTVYTSKKEFILDTVSSPRVRPQKNVIGKPELTDLVGSSGASSSRSKALPSTIPRLSQSSSKYVSKKPVESRVNKRMELLRKGNVEGESSSSGGKKTSPLRIGENSGLPSGKSIAKIRKHLHYSRRDTDVASVSSQRSNPPISRSKPSAQEYGGISTPNESNVITGHEVPVSISTLCVSDTNSSGNFTAHPIIDGNRTSSVDLGFTSEMVNQAASPHHMDGITEIILFLEQIIQMMMSDQRSILRDMNSLRSLRIFHDQHRDMRLDIDNMSYEELLALGERIGSVSTALTEEAMDKCLTKSLYNPSLSDGGSIGFNQDEDDLKCCICQEEYVVGDEVGRLHCRHLYHLGCIRQWLSQKNWCPVCKKSAVPP</sequence>
<dbReference type="AlphaFoldDB" id="A0A7N0TA18"/>
<dbReference type="Gramene" id="Kaladp0029s0153.1.v1.1">
    <property type="protein sequence ID" value="Kaladp0029s0153.1.v1.1"/>
    <property type="gene ID" value="Kaladp0029s0153.v1.1"/>
</dbReference>